<dbReference type="Proteomes" id="UP000215215">
    <property type="component" value="Unassembled WGS sequence"/>
</dbReference>
<dbReference type="SUPFAM" id="SSF52821">
    <property type="entry name" value="Rhodanese/Cell cycle control phosphatase"/>
    <property type="match status" value="1"/>
</dbReference>
<evidence type="ECO:0000313" key="2">
    <source>
        <dbReference type="EMBL" id="OYD17534.1"/>
    </source>
</evidence>
<dbReference type="InterPro" id="IPR001763">
    <property type="entry name" value="Rhodanese-like_dom"/>
</dbReference>
<dbReference type="PROSITE" id="PS50206">
    <property type="entry name" value="RHODANESE_3"/>
    <property type="match status" value="1"/>
</dbReference>
<protein>
    <recommendedName>
        <fullName evidence="1">Rhodanese domain-containing protein</fullName>
    </recommendedName>
</protein>
<dbReference type="EMBL" id="NOZQ01000006">
    <property type="protein sequence ID" value="OYD17534.1"/>
    <property type="molecule type" value="Genomic_DNA"/>
</dbReference>
<sequence>MRKGISLLIVLALFLAQGCVTKSAKITRQRVYSDITPQELMQKIARGEKFILLDVRSKGEYTWGHIKGAILIPYTEIESRYGELGRKSREIVVYCKSGHRSVTASKTLVRLGFYGVKNLSGGIEAWKRAGGEVVRD</sequence>
<feature type="domain" description="Rhodanese" evidence="1">
    <location>
        <begin position="46"/>
        <end position="135"/>
    </location>
</feature>
<reference evidence="2 3" key="1">
    <citation type="submission" date="2017-07" db="EMBL/GenBank/DDBJ databases">
        <title>Recovery of genomes from metagenomes via a dereplication, aggregation, and scoring strategy.</title>
        <authorList>
            <person name="Sieber C.M."/>
            <person name="Probst A.J."/>
            <person name="Sharrar A."/>
            <person name="Thomas B.C."/>
            <person name="Hess M."/>
            <person name="Tringe S.G."/>
            <person name="Banfield J.F."/>
        </authorList>
    </citation>
    <scope>NUCLEOTIDE SEQUENCE [LARGE SCALE GENOMIC DNA]</scope>
    <source>
        <strain evidence="2">JGI_Cruoil_03_44_89</strain>
    </source>
</reference>
<dbReference type="PROSITE" id="PS51257">
    <property type="entry name" value="PROKAR_LIPOPROTEIN"/>
    <property type="match status" value="1"/>
</dbReference>
<dbReference type="SMART" id="SM00450">
    <property type="entry name" value="RHOD"/>
    <property type="match status" value="1"/>
</dbReference>
<dbReference type="AlphaFoldDB" id="A0A235BZ94"/>
<evidence type="ECO:0000259" key="1">
    <source>
        <dbReference type="PROSITE" id="PS50206"/>
    </source>
</evidence>
<dbReference type="Pfam" id="PF00581">
    <property type="entry name" value="Rhodanese"/>
    <property type="match status" value="1"/>
</dbReference>
<dbReference type="PANTHER" id="PTHR43031">
    <property type="entry name" value="FAD-DEPENDENT OXIDOREDUCTASE"/>
    <property type="match status" value="1"/>
</dbReference>
<dbReference type="Gene3D" id="3.40.250.10">
    <property type="entry name" value="Rhodanese-like domain"/>
    <property type="match status" value="1"/>
</dbReference>
<gene>
    <name evidence="2" type="ORF">CH333_00605</name>
</gene>
<accession>A0A235BZ94</accession>
<dbReference type="InterPro" id="IPR036873">
    <property type="entry name" value="Rhodanese-like_dom_sf"/>
</dbReference>
<comment type="caution">
    <text evidence="2">The sequence shown here is derived from an EMBL/GenBank/DDBJ whole genome shotgun (WGS) entry which is preliminary data.</text>
</comment>
<dbReference type="InterPro" id="IPR050229">
    <property type="entry name" value="GlpE_sulfurtransferase"/>
</dbReference>
<organism evidence="2 3">
    <name type="scientific">candidate division WOR-3 bacterium JGI_Cruoil_03_44_89</name>
    <dbReference type="NCBI Taxonomy" id="1973748"/>
    <lineage>
        <taxon>Bacteria</taxon>
        <taxon>Bacteria division WOR-3</taxon>
    </lineage>
</organism>
<name>A0A235BZ94_UNCW3</name>
<proteinExistence type="predicted"/>
<dbReference type="PANTHER" id="PTHR43031:SF1">
    <property type="entry name" value="PYRIDINE NUCLEOTIDE-DISULPHIDE OXIDOREDUCTASE"/>
    <property type="match status" value="1"/>
</dbReference>
<dbReference type="CDD" id="cd00158">
    <property type="entry name" value="RHOD"/>
    <property type="match status" value="1"/>
</dbReference>
<evidence type="ECO:0000313" key="3">
    <source>
        <dbReference type="Proteomes" id="UP000215215"/>
    </source>
</evidence>